<feature type="compositionally biased region" description="Basic and acidic residues" evidence="1">
    <location>
        <begin position="7"/>
        <end position="18"/>
    </location>
</feature>
<proteinExistence type="predicted"/>
<keyword evidence="3" id="KW-1185">Reference proteome</keyword>
<feature type="compositionally biased region" description="Basic residues" evidence="1">
    <location>
        <begin position="109"/>
        <end position="119"/>
    </location>
</feature>
<dbReference type="Proteomes" id="UP000823749">
    <property type="component" value="Chromosome 9"/>
</dbReference>
<gene>
    <name evidence="2" type="ORF">RHGRI_026178</name>
</gene>
<evidence type="ECO:0000313" key="2">
    <source>
        <dbReference type="EMBL" id="KAG5531469.1"/>
    </source>
</evidence>
<evidence type="ECO:0000313" key="3">
    <source>
        <dbReference type="Proteomes" id="UP000823749"/>
    </source>
</evidence>
<comment type="caution">
    <text evidence="2">The sequence shown here is derived from an EMBL/GenBank/DDBJ whole genome shotgun (WGS) entry which is preliminary data.</text>
</comment>
<reference evidence="2" key="1">
    <citation type="submission" date="2020-08" db="EMBL/GenBank/DDBJ databases">
        <title>Plant Genome Project.</title>
        <authorList>
            <person name="Zhang R.-G."/>
        </authorList>
    </citation>
    <scope>NUCLEOTIDE SEQUENCE</scope>
    <source>
        <strain evidence="2">WSP0</strain>
        <tissue evidence="2">Leaf</tissue>
    </source>
</reference>
<dbReference type="EMBL" id="JACTNZ010000009">
    <property type="protein sequence ID" value="KAG5531469.1"/>
    <property type="molecule type" value="Genomic_DNA"/>
</dbReference>
<protein>
    <submittedName>
        <fullName evidence="2">Uncharacterized protein</fullName>
    </submittedName>
</protein>
<dbReference type="AlphaFoldDB" id="A0AAV6IY27"/>
<evidence type="ECO:0000256" key="1">
    <source>
        <dbReference type="SAM" id="MobiDB-lite"/>
    </source>
</evidence>
<sequence>MGRFPKRRQENHDVEGYSKVRTRSGSVARGIKAKHPRLDVEESAPIRTRSGSVARGIKAKHPRLDVEESAPKCTRSKSEARGIKAKHPRLDVEELGQKRTRSGSVARGMKAKHPRSRKHRAVNVGEIRETAYRANLNGIKTLIEELDLSDDHKKIMKKLHSGRFSSPLLITS</sequence>
<feature type="region of interest" description="Disordered" evidence="1">
    <location>
        <begin position="1"/>
        <end position="119"/>
    </location>
</feature>
<feature type="compositionally biased region" description="Basic and acidic residues" evidence="1">
    <location>
        <begin position="62"/>
        <end position="97"/>
    </location>
</feature>
<name>A0AAV6IY27_9ERIC</name>
<organism evidence="2 3">
    <name type="scientific">Rhododendron griersonianum</name>
    <dbReference type="NCBI Taxonomy" id="479676"/>
    <lineage>
        <taxon>Eukaryota</taxon>
        <taxon>Viridiplantae</taxon>
        <taxon>Streptophyta</taxon>
        <taxon>Embryophyta</taxon>
        <taxon>Tracheophyta</taxon>
        <taxon>Spermatophyta</taxon>
        <taxon>Magnoliopsida</taxon>
        <taxon>eudicotyledons</taxon>
        <taxon>Gunneridae</taxon>
        <taxon>Pentapetalae</taxon>
        <taxon>asterids</taxon>
        <taxon>Ericales</taxon>
        <taxon>Ericaceae</taxon>
        <taxon>Ericoideae</taxon>
        <taxon>Rhodoreae</taxon>
        <taxon>Rhododendron</taxon>
    </lineage>
</organism>
<accession>A0AAV6IY27</accession>